<dbReference type="KEGG" id="pbl:PAAG_05429"/>
<accession>C1H3T6</accession>
<dbReference type="VEuPathDB" id="FungiDB:PAAG_05429"/>
<evidence type="ECO:0000313" key="3">
    <source>
        <dbReference type="Proteomes" id="UP000002059"/>
    </source>
</evidence>
<proteinExistence type="predicted"/>
<organism evidence="2 3">
    <name type="scientific">Paracoccidioides lutzii (strain ATCC MYA-826 / Pb01)</name>
    <name type="common">Paracoccidioides brasiliensis</name>
    <dbReference type="NCBI Taxonomy" id="502779"/>
    <lineage>
        <taxon>Eukaryota</taxon>
        <taxon>Fungi</taxon>
        <taxon>Dikarya</taxon>
        <taxon>Ascomycota</taxon>
        <taxon>Pezizomycotina</taxon>
        <taxon>Eurotiomycetes</taxon>
        <taxon>Eurotiomycetidae</taxon>
        <taxon>Onygenales</taxon>
        <taxon>Ajellomycetaceae</taxon>
        <taxon>Paracoccidioides</taxon>
    </lineage>
</organism>
<feature type="compositionally biased region" description="Low complexity" evidence="1">
    <location>
        <begin position="112"/>
        <end position="121"/>
    </location>
</feature>
<feature type="region of interest" description="Disordered" evidence="1">
    <location>
        <begin position="79"/>
        <end position="142"/>
    </location>
</feature>
<reference evidence="2 3" key="1">
    <citation type="journal article" date="2011" name="PLoS Genet.">
        <title>Comparative genomic analysis of human fungal pathogens causing paracoccidioidomycosis.</title>
        <authorList>
            <person name="Desjardins C.A."/>
            <person name="Champion M.D."/>
            <person name="Holder J.W."/>
            <person name="Muszewska A."/>
            <person name="Goldberg J."/>
            <person name="Bailao A.M."/>
            <person name="Brigido M.M."/>
            <person name="Ferreira M.E."/>
            <person name="Garcia A.M."/>
            <person name="Grynberg M."/>
            <person name="Gujja S."/>
            <person name="Heiman D.I."/>
            <person name="Henn M.R."/>
            <person name="Kodira C.D."/>
            <person name="Leon-Narvaez H."/>
            <person name="Longo L.V."/>
            <person name="Ma L.J."/>
            <person name="Malavazi I."/>
            <person name="Matsuo A.L."/>
            <person name="Morais F.V."/>
            <person name="Pereira M."/>
            <person name="Rodriguez-Brito S."/>
            <person name="Sakthikumar S."/>
            <person name="Salem-Izacc S.M."/>
            <person name="Sykes S.M."/>
            <person name="Teixeira M.M."/>
            <person name="Vallejo M.C."/>
            <person name="Walter M.E."/>
            <person name="Yandava C."/>
            <person name="Young S."/>
            <person name="Zeng Q."/>
            <person name="Zucker J."/>
            <person name="Felipe M.S."/>
            <person name="Goldman G.H."/>
            <person name="Haas B.J."/>
            <person name="McEwen J.G."/>
            <person name="Nino-Vega G."/>
            <person name="Puccia R."/>
            <person name="San-Blas G."/>
            <person name="Soares C.M."/>
            <person name="Birren B.W."/>
            <person name="Cuomo C.A."/>
        </authorList>
    </citation>
    <scope>NUCLEOTIDE SEQUENCE [LARGE SCALE GENOMIC DNA]</scope>
    <source>
        <strain evidence="3">ATCC MYA-826 / Pb01</strain>
    </source>
</reference>
<sequence>MTLFHVSVSAGHWTSNGWVVWPTRVLSDQSPPDVGSGIGGIGSSAVVTAQSSVPMMVVIWTPYYAYTIPPPSKHAWRVSGSVRGSPANQRARGMDNWGGEPATAPPLPPTPYTTVTTTQAHPTRRTTHQGQTIHSCNDLKGW</sequence>
<dbReference type="HOGENOM" id="CLU_1816376_0_0_1"/>
<evidence type="ECO:0000256" key="1">
    <source>
        <dbReference type="SAM" id="MobiDB-lite"/>
    </source>
</evidence>
<dbReference type="Proteomes" id="UP000002059">
    <property type="component" value="Partially assembled WGS sequence"/>
</dbReference>
<dbReference type="EMBL" id="KN294005">
    <property type="protein sequence ID" value="EEH34380.2"/>
    <property type="molecule type" value="Genomic_DNA"/>
</dbReference>
<dbReference type="AlphaFoldDB" id="C1H3T6"/>
<dbReference type="RefSeq" id="XP_015699798.1">
    <property type="nucleotide sequence ID" value="XM_015845572.1"/>
</dbReference>
<dbReference type="GeneID" id="9095937"/>
<gene>
    <name evidence="2" type="ORF">PAAG_05429</name>
</gene>
<evidence type="ECO:0000313" key="2">
    <source>
        <dbReference type="EMBL" id="EEH34380.2"/>
    </source>
</evidence>
<protein>
    <submittedName>
        <fullName evidence="2">Uncharacterized protein</fullName>
    </submittedName>
</protein>
<keyword evidence="3" id="KW-1185">Reference proteome</keyword>
<name>C1H3T6_PARBA</name>